<dbReference type="RefSeq" id="WP_280760161.1">
    <property type="nucleotide sequence ID" value="NZ_JARXVC010000004.1"/>
</dbReference>
<name>A0ABT6MBP6_9NOCA</name>
<keyword evidence="4" id="KW-1185">Reference proteome</keyword>
<gene>
    <name evidence="3" type="ORF">M2280_002037</name>
</gene>
<dbReference type="InterPro" id="IPR024006">
    <property type="entry name" value="Alt_signal_exp_actinobact"/>
</dbReference>
<dbReference type="EMBL" id="JARXVC010000004">
    <property type="protein sequence ID" value="MDH6280824.1"/>
    <property type="molecule type" value="Genomic_DNA"/>
</dbReference>
<evidence type="ECO:0000313" key="4">
    <source>
        <dbReference type="Proteomes" id="UP001160334"/>
    </source>
</evidence>
<evidence type="ECO:0000256" key="1">
    <source>
        <dbReference type="SAM" id="MobiDB-lite"/>
    </source>
</evidence>
<evidence type="ECO:0000256" key="2">
    <source>
        <dbReference type="SAM" id="SignalP"/>
    </source>
</evidence>
<reference evidence="3 4" key="1">
    <citation type="submission" date="2023-04" db="EMBL/GenBank/DDBJ databases">
        <title>Forest soil microbial communities from Buena Vista Peninsula, Colon Province, Panama.</title>
        <authorList>
            <person name="Bouskill N."/>
        </authorList>
    </citation>
    <scope>NUCLEOTIDE SEQUENCE [LARGE SCALE GENOMIC DNA]</scope>
    <source>
        <strain evidence="3 4">CFH S0262</strain>
    </source>
</reference>
<feature type="signal peptide" evidence="2">
    <location>
        <begin position="1"/>
        <end position="22"/>
    </location>
</feature>
<comment type="caution">
    <text evidence="3">The sequence shown here is derived from an EMBL/GenBank/DDBJ whole genome shotgun (WGS) entry which is preliminary data.</text>
</comment>
<dbReference type="NCBIfam" id="TIGR04089">
    <property type="entry name" value="exp_by_SipW_III"/>
    <property type="match status" value="1"/>
</dbReference>
<protein>
    <submittedName>
        <fullName evidence="3">Alternate signal-mediated exported protein</fullName>
    </submittedName>
</protein>
<feature type="compositionally biased region" description="Gly residues" evidence="1">
    <location>
        <begin position="29"/>
        <end position="42"/>
    </location>
</feature>
<dbReference type="PROSITE" id="PS51257">
    <property type="entry name" value="PROKAR_LIPOPROTEIN"/>
    <property type="match status" value="1"/>
</dbReference>
<sequence length="196" mass="19612">MKTRTKGIVAAATLCSAMLLTACDPIGTGSAGSSGGSSGGGTTTTTPTTTAPPTTIGGGGNGSGSLALTALTQPTWSDQNGPINITTMRIVPGDVLTYRGTFKITLQGTNLKARLTTDNVTFAGGGQLKAKLQPQVSATINGLPLPADNIVTTAQNGATVEVTAKFTFDPQTAGTVGQSDTANFQSIGVHLEQVVS</sequence>
<evidence type="ECO:0000313" key="3">
    <source>
        <dbReference type="EMBL" id="MDH6280824.1"/>
    </source>
</evidence>
<proteinExistence type="predicted"/>
<dbReference type="Proteomes" id="UP001160334">
    <property type="component" value="Unassembled WGS sequence"/>
</dbReference>
<organism evidence="3 4">
    <name type="scientific">Prescottella agglutinans</name>
    <dbReference type="NCBI Taxonomy" id="1644129"/>
    <lineage>
        <taxon>Bacteria</taxon>
        <taxon>Bacillati</taxon>
        <taxon>Actinomycetota</taxon>
        <taxon>Actinomycetes</taxon>
        <taxon>Mycobacteriales</taxon>
        <taxon>Nocardiaceae</taxon>
        <taxon>Prescottella</taxon>
    </lineage>
</organism>
<feature type="chain" id="PRO_5046233546" evidence="2">
    <location>
        <begin position="23"/>
        <end position="196"/>
    </location>
</feature>
<feature type="compositionally biased region" description="Low complexity" evidence="1">
    <location>
        <begin position="43"/>
        <end position="55"/>
    </location>
</feature>
<feature type="region of interest" description="Disordered" evidence="1">
    <location>
        <begin position="29"/>
        <end position="64"/>
    </location>
</feature>
<keyword evidence="2" id="KW-0732">Signal</keyword>
<accession>A0ABT6MBP6</accession>